<feature type="compositionally biased region" description="Polar residues" evidence="1">
    <location>
        <begin position="1"/>
        <end position="11"/>
    </location>
</feature>
<keyword evidence="4" id="KW-1185">Reference proteome</keyword>
<dbReference type="Gene3D" id="2.170.150.40">
    <property type="entry name" value="Domain of unknown function (DUF427)"/>
    <property type="match status" value="2"/>
</dbReference>
<proteinExistence type="predicted"/>
<dbReference type="PANTHER" id="PTHR34310">
    <property type="entry name" value="DUF427 DOMAIN PROTEIN (AFU_ORTHOLOGUE AFUA_3G02220)"/>
    <property type="match status" value="1"/>
</dbReference>
<reference evidence="3 4" key="1">
    <citation type="submission" date="2016-11" db="EMBL/GenBank/DDBJ databases">
        <authorList>
            <person name="Jaros S."/>
            <person name="Januszkiewicz K."/>
            <person name="Wedrychowicz H."/>
        </authorList>
    </citation>
    <scope>NUCLEOTIDE SEQUENCE [LARGE SCALE GENOMIC DNA]</scope>
    <source>
        <strain evidence="3 4">CGMCC 4.2025</strain>
    </source>
</reference>
<evidence type="ECO:0000313" key="3">
    <source>
        <dbReference type="EMBL" id="SHN09842.1"/>
    </source>
</evidence>
<gene>
    <name evidence="3" type="ORF">SAMN05216499_12089</name>
</gene>
<sequence length="263" mass="29690">MTDTETGTDPASGTAKRRSVRVEPSARRVRVFLGGQIVAESTRALMVWESPHYPVYYFPPADVREDLLSSDGTTRHSPRRGDGRKHTVRVGDIEAPGAAMYYGEDALVEEIRGFYRFEFGAMDSWFEEDEEIFVHVRDPYTRIEILPTSRPVRIEVGGVTIAESTSARMLIETGVPIRYYLPKTHVRMDLLEPSDTSTGCPYKGTAQYWSVRVGDTLHKDIAWSYRTPTAESQKIAGLIAFYRVDIYVDGVLHPETPRPRALS</sequence>
<evidence type="ECO:0000256" key="1">
    <source>
        <dbReference type="SAM" id="MobiDB-lite"/>
    </source>
</evidence>
<dbReference type="InterPro" id="IPR038694">
    <property type="entry name" value="DUF427_sf"/>
</dbReference>
<evidence type="ECO:0000313" key="4">
    <source>
        <dbReference type="Proteomes" id="UP000184111"/>
    </source>
</evidence>
<dbReference type="PANTHER" id="PTHR34310:SF9">
    <property type="entry name" value="BLR5716 PROTEIN"/>
    <property type="match status" value="1"/>
</dbReference>
<organism evidence="3 4">
    <name type="scientific">Actinacidiphila paucisporea</name>
    <dbReference type="NCBI Taxonomy" id="310782"/>
    <lineage>
        <taxon>Bacteria</taxon>
        <taxon>Bacillati</taxon>
        <taxon>Actinomycetota</taxon>
        <taxon>Actinomycetes</taxon>
        <taxon>Kitasatosporales</taxon>
        <taxon>Streptomycetaceae</taxon>
        <taxon>Actinacidiphila</taxon>
    </lineage>
</organism>
<dbReference type="Proteomes" id="UP000184111">
    <property type="component" value="Unassembled WGS sequence"/>
</dbReference>
<dbReference type="OrthoDB" id="285364at2"/>
<dbReference type="Pfam" id="PF04248">
    <property type="entry name" value="NTP_transf_9"/>
    <property type="match status" value="2"/>
</dbReference>
<dbReference type="EMBL" id="FRBI01000020">
    <property type="protein sequence ID" value="SHN09842.1"/>
    <property type="molecule type" value="Genomic_DNA"/>
</dbReference>
<name>A0A1M7P072_9ACTN</name>
<evidence type="ECO:0000259" key="2">
    <source>
        <dbReference type="Pfam" id="PF04248"/>
    </source>
</evidence>
<dbReference type="InterPro" id="IPR007361">
    <property type="entry name" value="DUF427"/>
</dbReference>
<accession>A0A1M7P072</accession>
<feature type="domain" description="DUF427" evidence="2">
    <location>
        <begin position="29"/>
        <end position="117"/>
    </location>
</feature>
<protein>
    <submittedName>
        <fullName evidence="3">Uncharacterized conserved protein, DUF427 family</fullName>
    </submittedName>
</protein>
<dbReference type="AlphaFoldDB" id="A0A1M7P072"/>
<dbReference type="RefSeq" id="WP_073501390.1">
    <property type="nucleotide sequence ID" value="NZ_FRBI01000020.1"/>
</dbReference>
<feature type="domain" description="DUF427" evidence="2">
    <location>
        <begin position="152"/>
        <end position="243"/>
    </location>
</feature>
<feature type="region of interest" description="Disordered" evidence="1">
    <location>
        <begin position="1"/>
        <end position="21"/>
    </location>
</feature>